<keyword evidence="2" id="KW-1185">Reference proteome</keyword>
<evidence type="ECO:0000313" key="2">
    <source>
        <dbReference type="Proteomes" id="UP000078162"/>
    </source>
</evidence>
<accession>A0A1A9HU65</accession>
<gene>
    <name evidence="1" type="ORF">Cs308_0348</name>
</gene>
<dbReference type="KEGG" id="csaz:Cs308_0348"/>
<organism evidence="1 2">
    <name type="scientific">Candidatus Chlamydia sanziniae</name>
    <dbReference type="NCBI Taxonomy" id="1806891"/>
    <lineage>
        <taxon>Bacteria</taxon>
        <taxon>Pseudomonadati</taxon>
        <taxon>Chlamydiota</taxon>
        <taxon>Chlamydiia</taxon>
        <taxon>Chlamydiales</taxon>
        <taxon>Chlamydiaceae</taxon>
        <taxon>Chlamydia/Chlamydophila group</taxon>
        <taxon>Chlamydia</taxon>
    </lineage>
</organism>
<dbReference type="EMBL" id="CP014639">
    <property type="protein sequence ID" value="ANH78519.1"/>
    <property type="molecule type" value="Genomic_DNA"/>
</dbReference>
<reference evidence="2" key="1">
    <citation type="submission" date="2016-03" db="EMBL/GenBank/DDBJ databases">
        <title>Culture-independent genomics supports pathogen discovery for uncultivable bacteria within the genus Chlamydia.</title>
        <authorList>
            <person name="Taylor-Brown A."/>
            <person name="Bachmann N.L."/>
            <person name="Borel N."/>
            <person name="Polkinghorne A."/>
        </authorList>
    </citation>
    <scope>NUCLEOTIDE SEQUENCE [LARGE SCALE GENOMIC DNA]</scope>
    <source>
        <strain evidence="2">2742-308</strain>
    </source>
</reference>
<proteinExistence type="predicted"/>
<name>A0A1A9HU65_9CHLA</name>
<dbReference type="PATRIC" id="fig|1806891.3.peg.339"/>
<sequence length="69" mass="8354">MLRAFSVHLFHYKEQKIKEKSSRFYHGIYQPQSISSLEQANLQITAKTILTYNESLEYFRELYMSRDMN</sequence>
<protein>
    <submittedName>
        <fullName evidence="1">Uncharacterized protein</fullName>
    </submittedName>
</protein>
<dbReference type="AlphaFoldDB" id="A0A1A9HU65"/>
<dbReference type="Proteomes" id="UP000078162">
    <property type="component" value="Chromosome"/>
</dbReference>
<dbReference type="STRING" id="1806891.Cs308_0348"/>
<evidence type="ECO:0000313" key="1">
    <source>
        <dbReference type="EMBL" id="ANH78519.1"/>
    </source>
</evidence>